<dbReference type="InterPro" id="IPR036249">
    <property type="entry name" value="Thioredoxin-like_sf"/>
</dbReference>
<keyword evidence="3" id="KW-1133">Transmembrane helix</keyword>
<keyword evidence="5" id="KW-1185">Reference proteome</keyword>
<gene>
    <name evidence="4" type="ORF">JIN81_07880</name>
</gene>
<name>A0A934R7Z7_9BACT</name>
<comment type="caution">
    <text evidence="4">The sequence shown here is derived from an EMBL/GenBank/DDBJ whole genome shotgun (WGS) entry which is preliminary data.</text>
</comment>
<evidence type="ECO:0000313" key="4">
    <source>
        <dbReference type="EMBL" id="MBK1826934.1"/>
    </source>
</evidence>
<dbReference type="PANTHER" id="PTHR12151:SF25">
    <property type="entry name" value="LINALOOL DEHYDRATASE_ISOMERASE DOMAIN-CONTAINING PROTEIN"/>
    <property type="match status" value="1"/>
</dbReference>
<evidence type="ECO:0000256" key="2">
    <source>
        <dbReference type="PIRSR" id="PIRSR603782-1"/>
    </source>
</evidence>
<reference evidence="4" key="1">
    <citation type="submission" date="2021-01" db="EMBL/GenBank/DDBJ databases">
        <title>Modified the classification status of verrucomicrobia.</title>
        <authorList>
            <person name="Feng X."/>
        </authorList>
    </citation>
    <scope>NUCLEOTIDE SEQUENCE</scope>
    <source>
        <strain evidence="4">KCTC 22201</strain>
    </source>
</reference>
<comment type="similarity">
    <text evidence="1">Belongs to the SCO1/2 family.</text>
</comment>
<dbReference type="GO" id="GO:0046872">
    <property type="term" value="F:metal ion binding"/>
    <property type="evidence" value="ECO:0007669"/>
    <property type="project" value="UniProtKB-KW"/>
</dbReference>
<keyword evidence="2" id="KW-0186">Copper</keyword>
<accession>A0A934R7Z7</accession>
<proteinExistence type="inferred from homology"/>
<feature type="binding site" evidence="2">
    <location>
        <position position="87"/>
    </location>
    <ligand>
        <name>Cu cation</name>
        <dbReference type="ChEBI" id="CHEBI:23378"/>
    </ligand>
</feature>
<organism evidence="4 5">
    <name type="scientific">Haloferula rosea</name>
    <dbReference type="NCBI Taxonomy" id="490093"/>
    <lineage>
        <taxon>Bacteria</taxon>
        <taxon>Pseudomonadati</taxon>
        <taxon>Verrucomicrobiota</taxon>
        <taxon>Verrucomicrobiia</taxon>
        <taxon>Verrucomicrobiales</taxon>
        <taxon>Verrucomicrobiaceae</taxon>
        <taxon>Haloferula</taxon>
    </lineage>
</organism>
<keyword evidence="2" id="KW-0479">Metal-binding</keyword>
<protein>
    <submittedName>
        <fullName evidence="4">SCO family protein</fullName>
    </submittedName>
</protein>
<dbReference type="RefSeq" id="WP_200278371.1">
    <property type="nucleotide sequence ID" value="NZ_JAENII010000005.1"/>
</dbReference>
<dbReference type="Pfam" id="PF02630">
    <property type="entry name" value="SCO1-SenC"/>
    <property type="match status" value="1"/>
</dbReference>
<sequence length="236" mass="26876">MTSKKKIVAIYSFVFVASVAMILFFRTLAHDVPETDGPIATELGKEEAENFFPIEEDLVMTRQDGEEVRMSDLKGKVTVLAQFFAVCPHCAVRNGAELGDIYATFKDHPDFRMVCISVDPETDGVEELAAYAEALSADPEDWWFTTAGDKQATHDYLEKELGFFKIRERRDPVDIASNGRFAHDLGFLVIDRDHNVIGKWPLPDLRSDEGKRNFPGGYERQKKEMYDRLTKELENE</sequence>
<dbReference type="InterPro" id="IPR003782">
    <property type="entry name" value="SCO1/SenC"/>
</dbReference>
<dbReference type="PANTHER" id="PTHR12151">
    <property type="entry name" value="ELECTRON TRANSPORT PROTIN SCO1/SENC FAMILY MEMBER"/>
    <property type="match status" value="1"/>
</dbReference>
<evidence type="ECO:0000256" key="3">
    <source>
        <dbReference type="SAM" id="Phobius"/>
    </source>
</evidence>
<keyword evidence="3" id="KW-0472">Membrane</keyword>
<evidence type="ECO:0000256" key="1">
    <source>
        <dbReference type="ARBA" id="ARBA00010996"/>
    </source>
</evidence>
<dbReference type="SUPFAM" id="SSF52833">
    <property type="entry name" value="Thioredoxin-like"/>
    <property type="match status" value="1"/>
</dbReference>
<evidence type="ECO:0000313" key="5">
    <source>
        <dbReference type="Proteomes" id="UP000658278"/>
    </source>
</evidence>
<dbReference type="AlphaFoldDB" id="A0A934R7Z7"/>
<feature type="transmembrane region" description="Helical" evidence="3">
    <location>
        <begin position="7"/>
        <end position="25"/>
    </location>
</feature>
<keyword evidence="3" id="KW-0812">Transmembrane</keyword>
<dbReference type="Proteomes" id="UP000658278">
    <property type="component" value="Unassembled WGS sequence"/>
</dbReference>
<dbReference type="EMBL" id="JAENII010000005">
    <property type="protein sequence ID" value="MBK1826934.1"/>
    <property type="molecule type" value="Genomic_DNA"/>
</dbReference>
<dbReference type="Gene3D" id="3.40.30.10">
    <property type="entry name" value="Glutaredoxin"/>
    <property type="match status" value="1"/>
</dbReference>